<evidence type="ECO:0000313" key="3">
    <source>
        <dbReference type="Proteomes" id="UP000728106"/>
    </source>
</evidence>
<organism evidence="2 3">
    <name type="scientific">Weissella confusa</name>
    <name type="common">Lactobacillus confusus</name>
    <dbReference type="NCBI Taxonomy" id="1583"/>
    <lineage>
        <taxon>Bacteria</taxon>
        <taxon>Bacillati</taxon>
        <taxon>Bacillota</taxon>
        <taxon>Bacilli</taxon>
        <taxon>Lactobacillales</taxon>
        <taxon>Lactobacillaceae</taxon>
        <taxon>Weissella</taxon>
    </lineage>
</organism>
<protein>
    <submittedName>
        <fullName evidence="2">Uncharacterized protein</fullName>
    </submittedName>
</protein>
<gene>
    <name evidence="2" type="ORF">HAU20_02125</name>
    <name evidence="1" type="ORF">HAU43_03295</name>
</gene>
<comment type="caution">
    <text evidence="2">The sequence shown here is derived from an EMBL/GenBank/DDBJ whole genome shotgun (WGS) entry which is preliminary data.</text>
</comment>
<dbReference type="Proteomes" id="UP000728106">
    <property type="component" value="Unassembled WGS sequence"/>
</dbReference>
<dbReference type="OrthoDB" id="2149727at2"/>
<name>A0A0R2FIX8_WEICO</name>
<accession>A0A0R2FIX8</accession>
<dbReference type="GeneID" id="57979708"/>
<proteinExistence type="predicted"/>
<dbReference type="Proteomes" id="UP000808038">
    <property type="component" value="Unassembled WGS sequence"/>
</dbReference>
<sequence>MKKWLISGVVAVVALILGAVGMNMYNEHQEEKFERQYESSVARSYSESIAKSSSTSSAVSSSGAAGTATSVALPSEQEVVDRLKGDLDKFIADQKGGIIKTGSAEDIRDAFEDTYVETYQNELEAKFPGEANEDQIESLIDLGLLTLNFDEKIAAAK</sequence>
<reference evidence="2" key="1">
    <citation type="submission" date="2020-02" db="EMBL/GenBank/DDBJ databases">
        <authorList>
            <person name="Fontana A."/>
            <person name="Patrone V."/>
            <person name="Morelli L."/>
        </authorList>
    </citation>
    <scope>NUCLEOTIDE SEQUENCE</scope>
    <source>
        <strain evidence="1">CCUG 30943</strain>
        <strain evidence="2">CCUG 43002</strain>
    </source>
</reference>
<evidence type="ECO:0000313" key="1">
    <source>
        <dbReference type="EMBL" id="MBJ7632127.1"/>
    </source>
</evidence>
<evidence type="ECO:0000313" key="2">
    <source>
        <dbReference type="EMBL" id="MBJ7638189.1"/>
    </source>
</evidence>
<dbReference type="EMBL" id="JAAOCX010000003">
    <property type="protein sequence ID" value="MBJ7632127.1"/>
    <property type="molecule type" value="Genomic_DNA"/>
</dbReference>
<dbReference type="AlphaFoldDB" id="A0A0R2FIX8"/>
<dbReference type="EMBL" id="JAAOCP010000002">
    <property type="protein sequence ID" value="MBJ7638189.1"/>
    <property type="molecule type" value="Genomic_DNA"/>
</dbReference>
<keyword evidence="3" id="KW-1185">Reference proteome</keyword>
<reference evidence="2 3" key="2">
    <citation type="journal article" date="2021" name="Int. J. Food Microbiol.">
        <title>Safety demonstration of a microbial species for use in the food chain: Weissella confusa.</title>
        <authorList>
            <person name="Bourdichon F."/>
            <person name="Patrone V."/>
            <person name="Fontana A."/>
            <person name="Milani G."/>
            <person name="Morelli L."/>
        </authorList>
    </citation>
    <scope>NUCLEOTIDE SEQUENCE [LARGE SCALE GENOMIC DNA]</scope>
    <source>
        <strain evidence="1">CCUG 30943</strain>
        <strain evidence="2 3">CCUG 43002</strain>
    </source>
</reference>
<dbReference type="RefSeq" id="WP_003608762.1">
    <property type="nucleotide sequence ID" value="NZ_ALXH01000053.1"/>
</dbReference>